<dbReference type="GO" id="GO:0005544">
    <property type="term" value="F:calcium-dependent phospholipid binding"/>
    <property type="evidence" value="ECO:0007669"/>
    <property type="project" value="TreeGrafter"/>
</dbReference>
<dbReference type="GO" id="GO:0031210">
    <property type="term" value="F:phosphatidylcholine binding"/>
    <property type="evidence" value="ECO:0007669"/>
    <property type="project" value="TreeGrafter"/>
</dbReference>
<evidence type="ECO:0000256" key="6">
    <source>
        <dbReference type="ARBA" id="ARBA00022692"/>
    </source>
</evidence>
<dbReference type="CDD" id="cd04030">
    <property type="entry name" value="C2C_KIAA1228"/>
    <property type="match status" value="1"/>
</dbReference>
<feature type="region of interest" description="Disordered" evidence="15">
    <location>
        <begin position="575"/>
        <end position="594"/>
    </location>
</feature>
<keyword evidence="5" id="KW-1003">Cell membrane</keyword>
<evidence type="ECO:0000256" key="4">
    <source>
        <dbReference type="ARBA" id="ARBA00022448"/>
    </source>
</evidence>
<dbReference type="Pfam" id="PF17047">
    <property type="entry name" value="SMP_LBD"/>
    <property type="match status" value="1"/>
</dbReference>
<dbReference type="OrthoDB" id="1029639at2759"/>
<dbReference type="InterPro" id="IPR000008">
    <property type="entry name" value="C2_dom"/>
</dbReference>
<dbReference type="CDD" id="cd21670">
    <property type="entry name" value="SMP_ESyt"/>
    <property type="match status" value="1"/>
</dbReference>
<keyword evidence="9" id="KW-0256">Endoplasmic reticulum</keyword>
<evidence type="ECO:0000313" key="20">
    <source>
        <dbReference type="Proteomes" id="UP000838412"/>
    </source>
</evidence>
<keyword evidence="8" id="KW-0677">Repeat</keyword>
<keyword evidence="13" id="KW-0446">Lipid-binding</keyword>
<dbReference type="FunFam" id="2.60.40.150:FF:000025">
    <property type="entry name" value="Extended synaptotagmin 2"/>
    <property type="match status" value="1"/>
</dbReference>
<dbReference type="GO" id="GO:0005509">
    <property type="term" value="F:calcium ion binding"/>
    <property type="evidence" value="ECO:0007669"/>
    <property type="project" value="TreeGrafter"/>
</dbReference>
<dbReference type="AlphaFoldDB" id="A0A8K0A1A2"/>
<feature type="domain" description="C2" evidence="17">
    <location>
        <begin position="280"/>
        <end position="402"/>
    </location>
</feature>
<organism evidence="19 20">
    <name type="scientific">Branchiostoma lanceolatum</name>
    <name type="common">Common lancelet</name>
    <name type="synonym">Amphioxus lanceolatum</name>
    <dbReference type="NCBI Taxonomy" id="7740"/>
    <lineage>
        <taxon>Eukaryota</taxon>
        <taxon>Metazoa</taxon>
        <taxon>Chordata</taxon>
        <taxon>Cephalochordata</taxon>
        <taxon>Leptocardii</taxon>
        <taxon>Amphioxiformes</taxon>
        <taxon>Branchiostomatidae</taxon>
        <taxon>Branchiostoma</taxon>
    </lineage>
</organism>
<comment type="similarity">
    <text evidence="3">Belongs to the extended synaptotagmin family.</text>
</comment>
<keyword evidence="10" id="KW-0106">Calcium</keyword>
<dbReference type="PROSITE" id="PS50004">
    <property type="entry name" value="C2"/>
    <property type="match status" value="3"/>
</dbReference>
<evidence type="ECO:0000256" key="3">
    <source>
        <dbReference type="ARBA" id="ARBA00005867"/>
    </source>
</evidence>
<evidence type="ECO:0000256" key="5">
    <source>
        <dbReference type="ARBA" id="ARBA00022475"/>
    </source>
</evidence>
<comment type="subcellular location">
    <subcellularLocation>
        <location evidence="1">Cell membrane</location>
        <topology evidence="1">Peripheral membrane protein</topology>
    </subcellularLocation>
    <subcellularLocation>
        <location evidence="2">Endoplasmic reticulum membrane</location>
        <topology evidence="2">Multi-pass membrane protein</topology>
    </subcellularLocation>
</comment>
<dbReference type="GO" id="GO:0006869">
    <property type="term" value="P:lipid transport"/>
    <property type="evidence" value="ECO:0007669"/>
    <property type="project" value="UniProtKB-KW"/>
</dbReference>
<evidence type="ECO:0000256" key="2">
    <source>
        <dbReference type="ARBA" id="ARBA00004477"/>
    </source>
</evidence>
<dbReference type="Pfam" id="PF00168">
    <property type="entry name" value="C2"/>
    <property type="match status" value="3"/>
</dbReference>
<evidence type="ECO:0000256" key="11">
    <source>
        <dbReference type="ARBA" id="ARBA00022989"/>
    </source>
</evidence>
<dbReference type="InterPro" id="IPR035892">
    <property type="entry name" value="C2_domain_sf"/>
</dbReference>
<evidence type="ECO:0000259" key="17">
    <source>
        <dbReference type="PROSITE" id="PS50004"/>
    </source>
</evidence>
<dbReference type="GO" id="GO:0035091">
    <property type="term" value="F:phosphatidylinositol binding"/>
    <property type="evidence" value="ECO:0007669"/>
    <property type="project" value="TreeGrafter"/>
</dbReference>
<dbReference type="InterPro" id="IPR037733">
    <property type="entry name" value="Ext_Synaptotagmin_C2A"/>
</dbReference>
<dbReference type="GO" id="GO:0061817">
    <property type="term" value="P:endoplasmic reticulum-plasma membrane tethering"/>
    <property type="evidence" value="ECO:0007669"/>
    <property type="project" value="InterPro"/>
</dbReference>
<dbReference type="Gene3D" id="2.60.40.150">
    <property type="entry name" value="C2 domain"/>
    <property type="match status" value="3"/>
</dbReference>
<keyword evidence="4" id="KW-0813">Transport</keyword>
<gene>
    <name evidence="19" type="primary">ESYT2</name>
    <name evidence="19" type="ORF">BLAG_LOCUS20786</name>
</gene>
<dbReference type="Proteomes" id="UP000838412">
    <property type="component" value="Chromosome 6"/>
</dbReference>
<keyword evidence="6 16" id="KW-0812">Transmembrane</keyword>
<evidence type="ECO:0000259" key="18">
    <source>
        <dbReference type="PROSITE" id="PS51847"/>
    </source>
</evidence>
<feature type="transmembrane region" description="Helical" evidence="16">
    <location>
        <begin position="32"/>
        <end position="65"/>
    </location>
</feature>
<dbReference type="GO" id="GO:0008429">
    <property type="term" value="F:phosphatidylethanolamine binding"/>
    <property type="evidence" value="ECO:0007669"/>
    <property type="project" value="TreeGrafter"/>
</dbReference>
<keyword evidence="14 16" id="KW-0472">Membrane</keyword>
<dbReference type="GO" id="GO:0005886">
    <property type="term" value="C:plasma membrane"/>
    <property type="evidence" value="ECO:0007669"/>
    <property type="project" value="UniProtKB-SubCell"/>
</dbReference>
<dbReference type="GO" id="GO:0005789">
    <property type="term" value="C:endoplasmic reticulum membrane"/>
    <property type="evidence" value="ECO:0007669"/>
    <property type="project" value="UniProtKB-SubCell"/>
</dbReference>
<evidence type="ECO:0000256" key="7">
    <source>
        <dbReference type="ARBA" id="ARBA00022723"/>
    </source>
</evidence>
<dbReference type="CDD" id="cd08391">
    <property type="entry name" value="C2A_C2C_Synaptotagmin_like"/>
    <property type="match status" value="1"/>
</dbReference>
<keyword evidence="11 16" id="KW-1133">Transmembrane helix</keyword>
<feature type="domain" description="C2" evidence="17">
    <location>
        <begin position="627"/>
        <end position="756"/>
    </location>
</feature>
<dbReference type="InterPro" id="IPR031468">
    <property type="entry name" value="SMP_LBD"/>
</dbReference>
<evidence type="ECO:0000256" key="13">
    <source>
        <dbReference type="ARBA" id="ARBA00023121"/>
    </source>
</evidence>
<reference evidence="19" key="1">
    <citation type="submission" date="2022-01" db="EMBL/GenBank/DDBJ databases">
        <authorList>
            <person name="Braso-Vives M."/>
        </authorList>
    </citation>
    <scope>NUCLEOTIDE SEQUENCE</scope>
</reference>
<evidence type="ECO:0000256" key="16">
    <source>
        <dbReference type="SAM" id="Phobius"/>
    </source>
</evidence>
<accession>A0A8K0A1A2</accession>
<dbReference type="PANTHER" id="PTHR45761:SF1">
    <property type="entry name" value="EXTENDED SYNAPTOTAGMIN-LIKE PROTEIN 2, ISOFORM C"/>
    <property type="match status" value="1"/>
</dbReference>
<dbReference type="InterPro" id="IPR037749">
    <property type="entry name" value="Ext_Synaptotagmin_C2B"/>
</dbReference>
<dbReference type="EMBL" id="OV696691">
    <property type="protein sequence ID" value="CAH1267426.1"/>
    <property type="molecule type" value="Genomic_DNA"/>
</dbReference>
<protein>
    <submittedName>
        <fullName evidence="19">ESYT2 protein</fullName>
    </submittedName>
</protein>
<dbReference type="PANTHER" id="PTHR45761">
    <property type="entry name" value="EXTENDED SYNAPTOTAGMIN-LIKE PROTEIN 2, ISOFORM C"/>
    <property type="match status" value="1"/>
</dbReference>
<keyword evidence="7" id="KW-0479">Metal-binding</keyword>
<evidence type="ECO:0000313" key="19">
    <source>
        <dbReference type="EMBL" id="CAH1267426.1"/>
    </source>
</evidence>
<evidence type="ECO:0000256" key="10">
    <source>
        <dbReference type="ARBA" id="ARBA00022837"/>
    </source>
</evidence>
<evidence type="ECO:0000256" key="8">
    <source>
        <dbReference type="ARBA" id="ARBA00022737"/>
    </source>
</evidence>
<evidence type="ECO:0000256" key="12">
    <source>
        <dbReference type="ARBA" id="ARBA00023055"/>
    </source>
</evidence>
<evidence type="ECO:0000256" key="9">
    <source>
        <dbReference type="ARBA" id="ARBA00022824"/>
    </source>
</evidence>
<keyword evidence="20" id="KW-1185">Reference proteome</keyword>
<dbReference type="PROSITE" id="PS51847">
    <property type="entry name" value="SMP"/>
    <property type="match status" value="1"/>
</dbReference>
<dbReference type="CDD" id="cd04050">
    <property type="entry name" value="C2B_Synaptotagmin-like"/>
    <property type="match status" value="1"/>
</dbReference>
<feature type="domain" description="C2" evidence="17">
    <location>
        <begin position="430"/>
        <end position="546"/>
    </location>
</feature>
<proteinExistence type="inferred from homology"/>
<dbReference type="InterPro" id="IPR039010">
    <property type="entry name" value="Synaptotagmin_SMP"/>
</dbReference>
<dbReference type="SUPFAM" id="SSF49562">
    <property type="entry name" value="C2 domain (Calcium/lipid-binding domain, CaLB)"/>
    <property type="match status" value="3"/>
</dbReference>
<evidence type="ECO:0000256" key="14">
    <source>
        <dbReference type="ARBA" id="ARBA00023136"/>
    </source>
</evidence>
<sequence>MESEEPKVEKETERSWKDLWDVYHPTTESIRIYVMSLGVLVLVWLVGYWSFSITWVMLGLFIWMWREKKIKKKNYKIQTARGVAQNEQTTILSSVQDLPSWVYFPDVEKAEWLNKILAQVWPNLDRYVEETLRMSVEPAVQQANEMLKSFQFSKIDLGDEPPRVAGVQVYTEYVKKNEIVMDMDLMYSGDCDIQIRIKRFLAGVQDLQVQGTVRVVMKPLMSQHPLVGGITVFFLNRPDINFNLSNIGEVLNFPGLSSLLKGVVADQVAAFMVLPNRFPIPLVPDLDVSRLRYPMPKGVLRIQLKEAKQLMSADPDFFTKKGKSDPYCTLHVGAQFFKSKTIQRTLDPKWNQYFEAVVYEVEGQTMQINVFDEDPGVKDDPLGNATVSIGQVAKEGFTDVWLPLEDAKSGQVRLRMTWLGLSSQREALEKMERMKRVTDMDDMSSALLFVRVDSASGLPRKKKVEDMNTYVELTMGKKHEKSWIQWGTDKPVWGQGFTFLLKDPHSEEVLIEIKDEKSKKTMGKKIVPVATVLETMKSSDPVFLEGPKGVKIELKMELILRILSSDVGEESFEEEEIPLTPTLTPPSTPDAGPSSPMMIPEIRLASISETELSSTPDSPLTPVPKGEAGQLLMTIYHSLTSNKVLVTVHKARNILPPRGSKIADAYVRMRLCVGAKKSEIKKTGVVKENLNPAWDETLGFPASLTEAKKGHLEVAVKHKRSLLKSFRGTDSWFLGEVEVDLSKVEQLQIKGQPQWFDLKRDVGAKLSRYASFISTRSGSES</sequence>
<feature type="domain" description="SMP-LTD" evidence="18">
    <location>
        <begin position="106"/>
        <end position="283"/>
    </location>
</feature>
<evidence type="ECO:0000256" key="15">
    <source>
        <dbReference type="SAM" id="MobiDB-lite"/>
    </source>
</evidence>
<evidence type="ECO:0000256" key="1">
    <source>
        <dbReference type="ARBA" id="ARBA00004202"/>
    </source>
</evidence>
<keyword evidence="12" id="KW-0445">Lipid transport</keyword>
<name>A0A8K0A1A2_BRALA</name>
<dbReference type="InterPro" id="IPR051634">
    <property type="entry name" value="Extended_Synaptotagmin"/>
</dbReference>
<dbReference type="SMART" id="SM00239">
    <property type="entry name" value="C2"/>
    <property type="match status" value="3"/>
</dbReference>
<dbReference type="InterPro" id="IPR037752">
    <property type="entry name" value="C2C_KIAA1228"/>
</dbReference>